<dbReference type="Proteomes" id="UP000886667">
    <property type="component" value="Unassembled WGS sequence"/>
</dbReference>
<proteinExistence type="inferred from homology"/>
<dbReference type="SUPFAM" id="SSF101116">
    <property type="entry name" value="Flagellar export chaperone FliS"/>
    <property type="match status" value="1"/>
</dbReference>
<dbReference type="Gene3D" id="1.20.120.340">
    <property type="entry name" value="Flagellar protein FliS"/>
    <property type="match status" value="1"/>
</dbReference>
<keyword evidence="3 6" id="KW-0963">Cytoplasm</keyword>
<comment type="caution">
    <text evidence="7">The sequence shown here is derived from an EMBL/GenBank/DDBJ whole genome shotgun (WGS) entry which is preliminary data.</text>
</comment>
<sequence>MMVKNSAINSYRQAASSEAMYATPFRLVQMLMTGALDGMANARGSIIRKEHEARNNEIKWVISVIDALRGALDFEQGGEIANNLDMLYDYMIRRLFTANVEQDVDALDEVISLLKEIKTAWDAMPEAIQNASNIKETVKKI</sequence>
<evidence type="ECO:0000256" key="6">
    <source>
        <dbReference type="PIRNR" id="PIRNR039090"/>
    </source>
</evidence>
<keyword evidence="7" id="KW-0966">Cell projection</keyword>
<evidence type="ECO:0000256" key="2">
    <source>
        <dbReference type="ARBA" id="ARBA00008787"/>
    </source>
</evidence>
<comment type="similarity">
    <text evidence="2 6">Belongs to the FliS family.</text>
</comment>
<evidence type="ECO:0000313" key="8">
    <source>
        <dbReference type="Proteomes" id="UP000886667"/>
    </source>
</evidence>
<keyword evidence="5" id="KW-0143">Chaperone</keyword>
<dbReference type="GO" id="GO:0044780">
    <property type="term" value="P:bacterial-type flagellum assembly"/>
    <property type="evidence" value="ECO:0007669"/>
    <property type="project" value="InterPro"/>
</dbReference>
<dbReference type="PANTHER" id="PTHR34773:SF1">
    <property type="entry name" value="FLAGELLAR SECRETION CHAPERONE FLIS"/>
    <property type="match status" value="1"/>
</dbReference>
<dbReference type="InterPro" id="IPR036584">
    <property type="entry name" value="FliS_sf"/>
</dbReference>
<comment type="subcellular location">
    <subcellularLocation>
        <location evidence="1 6">Cytoplasm</location>
        <location evidence="1 6">Cytosol</location>
    </subcellularLocation>
</comment>
<dbReference type="CDD" id="cd16098">
    <property type="entry name" value="FliS"/>
    <property type="match status" value="1"/>
</dbReference>
<dbReference type="AlphaFoldDB" id="A0A9E4KBH8"/>
<dbReference type="Pfam" id="PF02561">
    <property type="entry name" value="FliS"/>
    <property type="match status" value="1"/>
</dbReference>
<dbReference type="GO" id="GO:0071973">
    <property type="term" value="P:bacterial-type flagellum-dependent cell motility"/>
    <property type="evidence" value="ECO:0007669"/>
    <property type="project" value="TreeGrafter"/>
</dbReference>
<keyword evidence="4 6" id="KW-1005">Bacterial flagellum biogenesis</keyword>
<organism evidence="7 8">
    <name type="scientific">Candidatus Thiodiazotropha taylori</name>
    <dbReference type="NCBI Taxonomy" id="2792791"/>
    <lineage>
        <taxon>Bacteria</taxon>
        <taxon>Pseudomonadati</taxon>
        <taxon>Pseudomonadota</taxon>
        <taxon>Gammaproteobacteria</taxon>
        <taxon>Chromatiales</taxon>
        <taxon>Sedimenticolaceae</taxon>
        <taxon>Candidatus Thiodiazotropha</taxon>
    </lineage>
</organism>
<evidence type="ECO:0000256" key="3">
    <source>
        <dbReference type="ARBA" id="ARBA00022490"/>
    </source>
</evidence>
<dbReference type="PANTHER" id="PTHR34773">
    <property type="entry name" value="FLAGELLAR SECRETION CHAPERONE FLIS"/>
    <property type="match status" value="1"/>
</dbReference>
<dbReference type="PIRSF" id="PIRSF039090">
    <property type="entry name" value="Flis"/>
    <property type="match status" value="1"/>
</dbReference>
<evidence type="ECO:0000313" key="7">
    <source>
        <dbReference type="EMBL" id="MCG7945973.1"/>
    </source>
</evidence>
<dbReference type="EMBL" id="JAEPCM010000211">
    <property type="protein sequence ID" value="MCG7945973.1"/>
    <property type="molecule type" value="Genomic_DNA"/>
</dbReference>
<name>A0A9E4KBH8_9GAMM</name>
<evidence type="ECO:0000256" key="4">
    <source>
        <dbReference type="ARBA" id="ARBA00022795"/>
    </source>
</evidence>
<dbReference type="GO" id="GO:0005829">
    <property type="term" value="C:cytosol"/>
    <property type="evidence" value="ECO:0007669"/>
    <property type="project" value="UniProtKB-SubCell"/>
</dbReference>
<gene>
    <name evidence="7" type="primary">fliS</name>
    <name evidence="7" type="ORF">JAZ07_06440</name>
</gene>
<dbReference type="NCBIfam" id="TIGR00208">
    <property type="entry name" value="fliS"/>
    <property type="match status" value="1"/>
</dbReference>
<accession>A0A9E4KBH8</accession>
<reference evidence="7" key="1">
    <citation type="journal article" date="2021" name="Proc. Natl. Acad. Sci. U.S.A.">
        <title>Global biogeography of chemosynthetic symbionts reveals both localized and globally distributed symbiont groups. .</title>
        <authorList>
            <person name="Osvatic J.T."/>
            <person name="Wilkins L.G.E."/>
            <person name="Leibrecht L."/>
            <person name="Leray M."/>
            <person name="Zauner S."/>
            <person name="Polzin J."/>
            <person name="Camacho Y."/>
            <person name="Gros O."/>
            <person name="van Gils J.A."/>
            <person name="Eisen J.A."/>
            <person name="Petersen J.M."/>
            <person name="Yuen B."/>
        </authorList>
    </citation>
    <scope>NUCLEOTIDE SEQUENCE</scope>
    <source>
        <strain evidence="7">MAGclacostrist064TRANS</strain>
    </source>
</reference>
<dbReference type="InterPro" id="IPR003713">
    <property type="entry name" value="FliS"/>
</dbReference>
<keyword evidence="7" id="KW-0969">Cilium</keyword>
<evidence type="ECO:0000256" key="1">
    <source>
        <dbReference type="ARBA" id="ARBA00004514"/>
    </source>
</evidence>
<keyword evidence="7" id="KW-0282">Flagellum</keyword>
<evidence type="ECO:0000256" key="5">
    <source>
        <dbReference type="ARBA" id="ARBA00023186"/>
    </source>
</evidence>
<protein>
    <recommendedName>
        <fullName evidence="6">Flagellar secretion chaperone FliS</fullName>
    </recommendedName>
</protein>